<accession>A0ABR8ZB65</accession>
<evidence type="ECO:0000313" key="1">
    <source>
        <dbReference type="EMBL" id="MBD8082532.1"/>
    </source>
</evidence>
<sequence>MTTKKLSENETEEILNILKVRIKKNRFNLKNLDWEEIEKRLIANPEKLWSLEQMEKTGGEPDVIKIGSAIVFCDCSKESPSGRRSLCYDHEALLARKENKPQDSAVNAAQEMGIELLDEDQYRHLQTLDKFDEKTSSWIKTPSEIRKLGGSLFCDRRYDFVFLYHNGVQSYYAARGFRGLVKI</sequence>
<keyword evidence="2" id="KW-1185">Reference proteome</keyword>
<protein>
    <submittedName>
        <fullName evidence="1">DUF4256 domain-containing protein</fullName>
    </submittedName>
</protein>
<dbReference type="Proteomes" id="UP000637299">
    <property type="component" value="Unassembled WGS sequence"/>
</dbReference>
<dbReference type="EMBL" id="JACYFS010000002">
    <property type="protein sequence ID" value="MBD8082532.1"/>
    <property type="molecule type" value="Genomic_DNA"/>
</dbReference>
<evidence type="ECO:0000313" key="2">
    <source>
        <dbReference type="Proteomes" id="UP000637299"/>
    </source>
</evidence>
<comment type="caution">
    <text evidence="1">The sequence shown here is derived from an EMBL/GenBank/DDBJ whole genome shotgun (WGS) entry which is preliminary data.</text>
</comment>
<dbReference type="Pfam" id="PF14066">
    <property type="entry name" value="DUF4256"/>
    <property type="match status" value="1"/>
</dbReference>
<dbReference type="RefSeq" id="WP_191736525.1">
    <property type="nucleotide sequence ID" value="NZ_JACYFS010000002.1"/>
</dbReference>
<reference evidence="1 2" key="1">
    <citation type="submission" date="2020-09" db="EMBL/GenBank/DDBJ databases">
        <title>Genome seq and assembly of Chryseobacterium sp.</title>
        <authorList>
            <person name="Chhetri G."/>
        </authorList>
    </citation>
    <scope>NUCLEOTIDE SEQUENCE [LARGE SCALE GENOMIC DNA]</scope>
    <source>
        <strain evidence="1 2">GCR10</strain>
    </source>
</reference>
<dbReference type="InterPro" id="IPR025352">
    <property type="entry name" value="DUF4256"/>
</dbReference>
<organism evidence="1 2">
    <name type="scientific">Chryseobacterium caseinilyticum</name>
    <dbReference type="NCBI Taxonomy" id="2771428"/>
    <lineage>
        <taxon>Bacteria</taxon>
        <taxon>Pseudomonadati</taxon>
        <taxon>Bacteroidota</taxon>
        <taxon>Flavobacteriia</taxon>
        <taxon>Flavobacteriales</taxon>
        <taxon>Weeksellaceae</taxon>
        <taxon>Chryseobacterium group</taxon>
        <taxon>Chryseobacterium</taxon>
    </lineage>
</organism>
<gene>
    <name evidence="1" type="ORF">IC610_08895</name>
</gene>
<proteinExistence type="predicted"/>
<name>A0ABR8ZB65_9FLAO</name>